<comment type="caution">
    <text evidence="2">The sequence shown here is derived from an EMBL/GenBank/DDBJ whole genome shotgun (WGS) entry which is preliminary data.</text>
</comment>
<dbReference type="CDD" id="cd00161">
    <property type="entry name" value="beta-trefoil_Ricin-like"/>
    <property type="match status" value="1"/>
</dbReference>
<keyword evidence="3" id="KW-1185">Reference proteome</keyword>
<dbReference type="SUPFAM" id="SSF50370">
    <property type="entry name" value="Ricin B-like lectins"/>
    <property type="match status" value="1"/>
</dbReference>
<dbReference type="Proteomes" id="UP001149074">
    <property type="component" value="Unassembled WGS sequence"/>
</dbReference>
<dbReference type="AlphaFoldDB" id="A0A9W9G4G5"/>
<feature type="signal peptide" evidence="1">
    <location>
        <begin position="1"/>
        <end position="19"/>
    </location>
</feature>
<reference evidence="2" key="1">
    <citation type="submission" date="2022-11" db="EMBL/GenBank/DDBJ databases">
        <authorList>
            <person name="Petersen C."/>
        </authorList>
    </citation>
    <scope>NUCLEOTIDE SEQUENCE</scope>
    <source>
        <strain evidence="2">IBT 30761</strain>
    </source>
</reference>
<feature type="chain" id="PRO_5040762563" description="Ricin B lectin domain-containing protein" evidence="1">
    <location>
        <begin position="20"/>
        <end position="147"/>
    </location>
</feature>
<dbReference type="Gene3D" id="2.80.10.50">
    <property type="match status" value="1"/>
</dbReference>
<reference evidence="2" key="2">
    <citation type="journal article" date="2023" name="IMA Fungus">
        <title>Comparative genomic study of the Penicillium genus elucidates a diverse pangenome and 15 lateral gene transfer events.</title>
        <authorList>
            <person name="Petersen C."/>
            <person name="Sorensen T."/>
            <person name="Nielsen M.R."/>
            <person name="Sondergaard T.E."/>
            <person name="Sorensen J.L."/>
            <person name="Fitzpatrick D.A."/>
            <person name="Frisvad J.C."/>
            <person name="Nielsen K.L."/>
        </authorList>
    </citation>
    <scope>NUCLEOTIDE SEQUENCE</scope>
    <source>
        <strain evidence="2">IBT 30761</strain>
    </source>
</reference>
<dbReference type="EMBL" id="JAPQKI010000001">
    <property type="protein sequence ID" value="KAJ5112014.1"/>
    <property type="molecule type" value="Genomic_DNA"/>
</dbReference>
<accession>A0A9W9G4G5</accession>
<sequence>MKTVLTLGALAAIFQSAFALQGGSYTIGSADLASNQVLSDLGQANDPLVFSDKNNHPYQTWFFTARGSQRDFVIQNLSGGYINCVEPGSPCVSGDEEEIYTVEQVTDNGYELVAKKTGYFLRADGQYLQLAEYNNKPDEEFILTPTQ</sequence>
<evidence type="ECO:0000313" key="2">
    <source>
        <dbReference type="EMBL" id="KAJ5112014.1"/>
    </source>
</evidence>
<dbReference type="InterPro" id="IPR035992">
    <property type="entry name" value="Ricin_B-like_lectins"/>
</dbReference>
<protein>
    <recommendedName>
        <fullName evidence="4">Ricin B lectin domain-containing protein</fullName>
    </recommendedName>
</protein>
<name>A0A9W9G4G5_9EURO</name>
<dbReference type="GeneID" id="81351542"/>
<organism evidence="2 3">
    <name type="scientific">Penicillium argentinense</name>
    <dbReference type="NCBI Taxonomy" id="1131581"/>
    <lineage>
        <taxon>Eukaryota</taxon>
        <taxon>Fungi</taxon>
        <taxon>Dikarya</taxon>
        <taxon>Ascomycota</taxon>
        <taxon>Pezizomycotina</taxon>
        <taxon>Eurotiomycetes</taxon>
        <taxon>Eurotiomycetidae</taxon>
        <taxon>Eurotiales</taxon>
        <taxon>Aspergillaceae</taxon>
        <taxon>Penicillium</taxon>
    </lineage>
</organism>
<gene>
    <name evidence="2" type="ORF">N7532_000059</name>
</gene>
<evidence type="ECO:0000256" key="1">
    <source>
        <dbReference type="SAM" id="SignalP"/>
    </source>
</evidence>
<dbReference type="OrthoDB" id="4490284at2759"/>
<proteinExistence type="predicted"/>
<evidence type="ECO:0008006" key="4">
    <source>
        <dbReference type="Google" id="ProtNLM"/>
    </source>
</evidence>
<keyword evidence="1" id="KW-0732">Signal</keyword>
<evidence type="ECO:0000313" key="3">
    <source>
        <dbReference type="Proteomes" id="UP001149074"/>
    </source>
</evidence>
<dbReference type="RefSeq" id="XP_056479787.1">
    <property type="nucleotide sequence ID" value="XM_056612563.1"/>
</dbReference>